<comment type="caution">
    <text evidence="1">The sequence shown here is derived from an EMBL/GenBank/DDBJ whole genome shotgun (WGS) entry which is preliminary data.</text>
</comment>
<name>A0ABN9UY59_9DINO</name>
<dbReference type="EMBL" id="CAUYUJ010016426">
    <property type="protein sequence ID" value="CAK0865199.1"/>
    <property type="molecule type" value="Genomic_DNA"/>
</dbReference>
<dbReference type="Proteomes" id="UP001189429">
    <property type="component" value="Unassembled WGS sequence"/>
</dbReference>
<proteinExistence type="predicted"/>
<sequence length="143" mass="15461">RSTHAAREHAVFSVALSRQAGDILGVDLDFTDGFSARLTRVEHKGAVLEWNKRCPESLRLLQGDHIVAVNGKRGNARAIMQRLQSDESLEIEVHRPAQITIRVNAARGGLGIDTNQAKNAKSLMIANVVTGGAISAWNAANED</sequence>
<feature type="non-terminal residue" evidence="1">
    <location>
        <position position="1"/>
    </location>
</feature>
<evidence type="ECO:0000313" key="1">
    <source>
        <dbReference type="EMBL" id="CAK0865199.1"/>
    </source>
</evidence>
<keyword evidence="2" id="KW-1185">Reference proteome</keyword>
<organism evidence="1 2">
    <name type="scientific">Prorocentrum cordatum</name>
    <dbReference type="NCBI Taxonomy" id="2364126"/>
    <lineage>
        <taxon>Eukaryota</taxon>
        <taxon>Sar</taxon>
        <taxon>Alveolata</taxon>
        <taxon>Dinophyceae</taxon>
        <taxon>Prorocentrales</taxon>
        <taxon>Prorocentraceae</taxon>
        <taxon>Prorocentrum</taxon>
    </lineage>
</organism>
<evidence type="ECO:0000313" key="2">
    <source>
        <dbReference type="Proteomes" id="UP001189429"/>
    </source>
</evidence>
<gene>
    <name evidence="1" type="ORF">PCOR1329_LOCUS52782</name>
</gene>
<reference evidence="1" key="1">
    <citation type="submission" date="2023-10" db="EMBL/GenBank/DDBJ databases">
        <authorList>
            <person name="Chen Y."/>
            <person name="Shah S."/>
            <person name="Dougan E. K."/>
            <person name="Thang M."/>
            <person name="Chan C."/>
        </authorList>
    </citation>
    <scope>NUCLEOTIDE SEQUENCE [LARGE SCALE GENOMIC DNA]</scope>
</reference>
<accession>A0ABN9UY59</accession>
<feature type="non-terminal residue" evidence="1">
    <location>
        <position position="143"/>
    </location>
</feature>
<protein>
    <recommendedName>
        <fullName evidence="3">PDZ domain-containing protein</fullName>
    </recommendedName>
</protein>
<evidence type="ECO:0008006" key="3">
    <source>
        <dbReference type="Google" id="ProtNLM"/>
    </source>
</evidence>